<dbReference type="InterPro" id="IPR050922">
    <property type="entry name" value="LytR/CpsA/Psr_CW_biosynth"/>
</dbReference>
<dbReference type="InterPro" id="IPR004474">
    <property type="entry name" value="LytR_CpsA_psr"/>
</dbReference>
<feature type="transmembrane region" description="Helical" evidence="3">
    <location>
        <begin position="27"/>
        <end position="50"/>
    </location>
</feature>
<evidence type="ECO:0000256" key="1">
    <source>
        <dbReference type="ARBA" id="ARBA00006068"/>
    </source>
</evidence>
<reference evidence="5 6" key="1">
    <citation type="submission" date="2012-08" db="EMBL/GenBank/DDBJ databases">
        <title>Draft Genome Sequences of Lactobacillus equicursoris CIP 110162T, isolated from thoroughbred racehorse feces and Lactobacillus sp. CRBIP 24.137 isolated from urine of human.</title>
        <authorList>
            <person name="Cousin S."/>
            <person name="Loux V."/>
            <person name="Ma L."/>
            <person name="Creno S."/>
            <person name="Clermont D."/>
            <person name="Bizet C."/>
            <person name="Bouchier C."/>
        </authorList>
    </citation>
    <scope>NUCLEOTIDE SEQUENCE [LARGE SCALE GENOMIC DNA]</scope>
    <source>
        <strain evidence="5 6">66c</strain>
    </source>
</reference>
<dbReference type="PANTHER" id="PTHR33392">
    <property type="entry name" value="POLYISOPRENYL-TEICHOIC ACID--PEPTIDOGLYCAN TEICHOIC ACID TRANSFERASE TAGU"/>
    <property type="match status" value="1"/>
</dbReference>
<dbReference type="Gene3D" id="3.40.630.190">
    <property type="entry name" value="LCP protein"/>
    <property type="match status" value="1"/>
</dbReference>
<keyword evidence="3" id="KW-0472">Membrane</keyword>
<dbReference type="AlphaFoldDB" id="K0NQI4"/>
<feature type="compositionally biased region" description="Basic residues" evidence="2">
    <location>
        <begin position="9"/>
        <end position="21"/>
    </location>
</feature>
<dbReference type="Proteomes" id="UP000009325">
    <property type="component" value="Unassembled WGS sequence"/>
</dbReference>
<comment type="similarity">
    <text evidence="1">Belongs to the LytR/CpsA/Psr (LCP) family.</text>
</comment>
<accession>K0NQI4</accession>
<dbReference type="EMBL" id="CALZ01000052">
    <property type="protein sequence ID" value="CCK83173.1"/>
    <property type="molecule type" value="Genomic_DNA"/>
</dbReference>
<dbReference type="NCBIfam" id="TIGR00350">
    <property type="entry name" value="lytR_cpsA_psr"/>
    <property type="match status" value="1"/>
</dbReference>
<organism evidence="5 6">
    <name type="scientific">Lactobacillus equicursoris 66c</name>
    <dbReference type="NCBI Taxonomy" id="872326"/>
    <lineage>
        <taxon>Bacteria</taxon>
        <taxon>Bacillati</taxon>
        <taxon>Bacillota</taxon>
        <taxon>Bacilli</taxon>
        <taxon>Lactobacillales</taxon>
        <taxon>Lactobacillaceae</taxon>
        <taxon>Lactobacillus</taxon>
    </lineage>
</organism>
<dbReference type="Pfam" id="PF03816">
    <property type="entry name" value="LytR_cpsA_psr"/>
    <property type="match status" value="1"/>
</dbReference>
<name>K0NQI4_9LACO</name>
<comment type="caution">
    <text evidence="5">The sequence shown here is derived from an EMBL/GenBank/DDBJ whole genome shotgun (WGS) entry which is preliminary data.</text>
</comment>
<evidence type="ECO:0000256" key="3">
    <source>
        <dbReference type="SAM" id="Phobius"/>
    </source>
</evidence>
<feature type="domain" description="Cell envelope-related transcriptional attenuator" evidence="4">
    <location>
        <begin position="110"/>
        <end position="254"/>
    </location>
</feature>
<dbReference type="RefSeq" id="WP_009557699.1">
    <property type="nucleotide sequence ID" value="NZ_CALZ01000052.1"/>
</dbReference>
<sequence>MSTTEQQPVHHHHHHHHHHHRHHKRHIWRWVGGIVLALVVVILLVTGYMYKNARDAATTMYTPVSKATKSNKNRSSSDKLLSSKKPVNLLILGTDTGADGRSVKKYHGLTDLMMFVTVNPSTKKTRITTIARDSKVTLPDYPEYSPIKLNSAYSLGGVTETIKTLDKYYSVPIDGYVLVNWKSTMKIITKLGGVDVVSPLTFTNMGYSFKKGQTYHISGQKALAFVQLRHGDPRQDYGRQERERLVMMAALKKSVSYKTILNADFMKSLGNSMQTDLSMNDMISLAMNYRDATDNIKSDYAQGTSSSVNNQKFGNMEVEIMSTKERQRISNNIRQTLGIKNVNVLKEDN</sequence>
<keyword evidence="3" id="KW-0812">Transmembrane</keyword>
<evidence type="ECO:0000313" key="5">
    <source>
        <dbReference type="EMBL" id="CCK83173.1"/>
    </source>
</evidence>
<feature type="region of interest" description="Disordered" evidence="2">
    <location>
        <begin position="1"/>
        <end position="21"/>
    </location>
</feature>
<protein>
    <submittedName>
        <fullName evidence="5">EpsIA, Transcriptional regulator of eps operon (LytR family)</fullName>
    </submittedName>
</protein>
<evidence type="ECO:0000259" key="4">
    <source>
        <dbReference type="Pfam" id="PF03816"/>
    </source>
</evidence>
<evidence type="ECO:0000256" key="2">
    <source>
        <dbReference type="SAM" id="MobiDB-lite"/>
    </source>
</evidence>
<keyword evidence="3" id="KW-1133">Transmembrane helix</keyword>
<dbReference type="PANTHER" id="PTHR33392:SF6">
    <property type="entry name" value="POLYISOPRENYL-TEICHOIC ACID--PEPTIDOGLYCAN TEICHOIC ACID TRANSFERASE TAGU"/>
    <property type="match status" value="1"/>
</dbReference>
<proteinExistence type="inferred from homology"/>
<gene>
    <name evidence="5" type="ORF">BN146_02680</name>
</gene>
<evidence type="ECO:0000313" key="6">
    <source>
        <dbReference type="Proteomes" id="UP000009325"/>
    </source>
</evidence>